<keyword evidence="7" id="KW-1185">Reference proteome</keyword>
<dbReference type="SUPFAM" id="SSF56104">
    <property type="entry name" value="SAICAR synthase-like"/>
    <property type="match status" value="1"/>
</dbReference>
<keyword evidence="2 4" id="KW-0808">Transferase</keyword>
<dbReference type="Gene3D" id="3.30.470.160">
    <property type="entry name" value="Inositol polyphosphate kinase"/>
    <property type="match status" value="1"/>
</dbReference>
<accession>A0AAV3A8W0</accession>
<evidence type="ECO:0000313" key="6">
    <source>
        <dbReference type="EMBL" id="DBA20826.1"/>
    </source>
</evidence>
<dbReference type="GO" id="GO:0046854">
    <property type="term" value="P:phosphatidylinositol phosphate biosynthetic process"/>
    <property type="evidence" value="ECO:0007669"/>
    <property type="project" value="TreeGrafter"/>
</dbReference>
<evidence type="ECO:0000256" key="2">
    <source>
        <dbReference type="ARBA" id="ARBA00022679"/>
    </source>
</evidence>
<sequence>MGQSYSNSAAEAAAGFSAAGEWKKRFRLRRRQGREGKSPAKQHSGSQRREVSTGQSIQQPEAGSGKSPSAAQDREHPESSLSIGQGEEIGGGPQQATEDRAQHLDITATSDQGIAHPGSRDQSPEGTGQGIGQAEPLTDTQQYIPSGATKAAQSCDTAHYIPGKVFISAAHPSDLPGAQEDVLTLCQGTATSTQAAAGPDMRLDGQGTRHRRDMSSCDAAKSAMSGRERTWVESDGKIFLESSKETLKSVLGDTEHLDCRRVEVTSTKVTKTLEHRGNLFTGTVEKTVSHSMSSVEQMSRISGAGKDGQISKAHKEKTTGFYCSEVLLQRSNISITKKVGSNLHPHYSPIEDLWNGDTGIPGLKLTPPEAESTSEAPQTEEPSRDSLLHRRAPPLLVASESQSYSIPRLIVTRDASPKRGLSPSLSPQLHETGFALDVPFFGEAESPASDSGCGGSPIPSLFLRKLSSSSGLSSASSFEESEDDFIGSDVEPNGLQLLICNPEEQGQANTSWRKLKNMVHWSPFVVSFKKHYPWVQLAGHAGNFKAGEYGKILKKFCQCEQQCLEWLNRDTLRPFVPGYYGVVEKEGETYNQMEDLLSEFDSPSIMDCKMGVRTYLEDELVKAREKPKLRKDMYEKMIAVDPSAPTEEEHRQRAVLKPRYMQWRETLSSTATMGFRIEGIKRADGTCDTNFKKTKHREQVMRALEDFVDGNTNILRNYLTGLKELRAELERSEFFKQHEVIIFQYYTCIGHRSTLHCIFLGTASNRTFTSCSCIQIWLLAGCTAVVCCAPKSGNGAV</sequence>
<evidence type="ECO:0000256" key="5">
    <source>
        <dbReference type="SAM" id="MobiDB-lite"/>
    </source>
</evidence>
<reference evidence="6" key="1">
    <citation type="thesis" date="2020" institute="ProQuest LLC" country="789 East Eisenhower Parkway, Ann Arbor, MI, USA">
        <title>Comparative Genomics and Chromosome Evolution.</title>
        <authorList>
            <person name="Mudd A.B."/>
        </authorList>
    </citation>
    <scope>NUCLEOTIDE SEQUENCE</scope>
    <source>
        <strain evidence="6">1538</strain>
        <tissue evidence="6">Blood</tissue>
    </source>
</reference>
<dbReference type="EMBL" id="DYDO01000007">
    <property type="protein sequence ID" value="DBA20826.1"/>
    <property type="molecule type" value="Genomic_DNA"/>
</dbReference>
<keyword evidence="3 4" id="KW-0418">Kinase</keyword>
<evidence type="ECO:0000256" key="4">
    <source>
        <dbReference type="RuleBase" id="RU363090"/>
    </source>
</evidence>
<proteinExistence type="inferred from homology"/>
<organism evidence="6 7">
    <name type="scientific">Pyxicephalus adspersus</name>
    <name type="common">African bullfrog</name>
    <dbReference type="NCBI Taxonomy" id="30357"/>
    <lineage>
        <taxon>Eukaryota</taxon>
        <taxon>Metazoa</taxon>
        <taxon>Chordata</taxon>
        <taxon>Craniata</taxon>
        <taxon>Vertebrata</taxon>
        <taxon>Euteleostomi</taxon>
        <taxon>Amphibia</taxon>
        <taxon>Batrachia</taxon>
        <taxon>Anura</taxon>
        <taxon>Neobatrachia</taxon>
        <taxon>Ranoidea</taxon>
        <taxon>Pyxicephalidae</taxon>
        <taxon>Pyxicephalinae</taxon>
        <taxon>Pyxicephalus</taxon>
    </lineage>
</organism>
<evidence type="ECO:0000256" key="3">
    <source>
        <dbReference type="ARBA" id="ARBA00022777"/>
    </source>
</evidence>
<dbReference type="Proteomes" id="UP001181693">
    <property type="component" value="Unassembled WGS sequence"/>
</dbReference>
<feature type="region of interest" description="Disordered" evidence="5">
    <location>
        <begin position="1"/>
        <end position="134"/>
    </location>
</feature>
<dbReference type="GO" id="GO:0000828">
    <property type="term" value="F:inositol hexakisphosphate kinase activity"/>
    <property type="evidence" value="ECO:0007669"/>
    <property type="project" value="TreeGrafter"/>
</dbReference>
<feature type="region of interest" description="Disordered" evidence="5">
    <location>
        <begin position="194"/>
        <end position="214"/>
    </location>
</feature>
<dbReference type="InterPro" id="IPR038286">
    <property type="entry name" value="IPK_sf"/>
</dbReference>
<evidence type="ECO:0000256" key="1">
    <source>
        <dbReference type="ARBA" id="ARBA00007374"/>
    </source>
</evidence>
<dbReference type="AlphaFoldDB" id="A0AAV3A8W0"/>
<dbReference type="GO" id="GO:0005634">
    <property type="term" value="C:nucleus"/>
    <property type="evidence" value="ECO:0007669"/>
    <property type="project" value="TreeGrafter"/>
</dbReference>
<name>A0AAV3A8W0_PYXAD</name>
<gene>
    <name evidence="6" type="ORF">GDO54_017569</name>
</gene>
<dbReference type="EC" id="2.7.-.-" evidence="4"/>
<evidence type="ECO:0000313" key="7">
    <source>
        <dbReference type="Proteomes" id="UP001181693"/>
    </source>
</evidence>
<dbReference type="InterPro" id="IPR005522">
    <property type="entry name" value="IPK"/>
</dbReference>
<protein>
    <recommendedName>
        <fullName evidence="4">Kinase</fullName>
        <ecNumber evidence="4">2.7.-.-</ecNumber>
    </recommendedName>
</protein>
<dbReference type="PANTHER" id="PTHR12400">
    <property type="entry name" value="INOSITOL POLYPHOSPHATE KINASE"/>
    <property type="match status" value="1"/>
</dbReference>
<feature type="compositionally biased region" description="Polar residues" evidence="5">
    <location>
        <begin position="52"/>
        <end position="70"/>
    </location>
</feature>
<comment type="similarity">
    <text evidence="1 4">Belongs to the inositol phosphokinase (IPK) family.</text>
</comment>
<dbReference type="GO" id="GO:0005737">
    <property type="term" value="C:cytoplasm"/>
    <property type="evidence" value="ECO:0007669"/>
    <property type="project" value="TreeGrafter"/>
</dbReference>
<dbReference type="GO" id="GO:0032958">
    <property type="term" value="P:inositol phosphate biosynthetic process"/>
    <property type="evidence" value="ECO:0007669"/>
    <property type="project" value="InterPro"/>
</dbReference>
<dbReference type="PANTHER" id="PTHR12400:SF106">
    <property type="entry name" value="INOSITOL-TRISPHOSPHATE 3-KINASE C"/>
    <property type="match status" value="1"/>
</dbReference>
<dbReference type="Pfam" id="PF03770">
    <property type="entry name" value="IPK"/>
    <property type="match status" value="1"/>
</dbReference>
<feature type="compositionally biased region" description="Low complexity" evidence="5">
    <location>
        <begin position="8"/>
        <end position="20"/>
    </location>
</feature>
<comment type="caution">
    <text evidence="6">The sequence shown here is derived from an EMBL/GenBank/DDBJ whole genome shotgun (WGS) entry which is preliminary data.</text>
</comment>
<feature type="region of interest" description="Disordered" evidence="5">
    <location>
        <begin position="358"/>
        <end position="387"/>
    </location>
</feature>